<organism evidence="2">
    <name type="scientific">uncultured prokaryote</name>
    <dbReference type="NCBI Taxonomy" id="198431"/>
    <lineage>
        <taxon>unclassified sequences</taxon>
        <taxon>environmental samples</taxon>
    </lineage>
</organism>
<dbReference type="EMBL" id="LN853021">
    <property type="protein sequence ID" value="CRY94789.1"/>
    <property type="molecule type" value="Genomic_DNA"/>
</dbReference>
<geneLocation type="plasmid" evidence="2">
    <name>pRGRH0358</name>
</geneLocation>
<reference evidence="2" key="2">
    <citation type="submission" date="2015-07" db="EMBL/GenBank/DDBJ databases">
        <title>Plasmids, circular viruses and viroids from rat gut.</title>
        <authorList>
            <person name="Jorgensen T.J."/>
            <person name="Hansen M.A."/>
            <person name="Xu Z."/>
            <person name="Tabak M.A."/>
            <person name="Sorensen S.J."/>
            <person name="Hansen L.H."/>
        </authorList>
    </citation>
    <scope>NUCLEOTIDE SEQUENCE</scope>
    <source>
        <plasmid evidence="2">pRGRH0358</plasmid>
    </source>
</reference>
<name>A0A0H5Q067_9ZZZZ</name>
<evidence type="ECO:0000313" key="2">
    <source>
        <dbReference type="EMBL" id="CRY94789.1"/>
    </source>
</evidence>
<dbReference type="AlphaFoldDB" id="A0A0H5Q067"/>
<reference evidence="2" key="1">
    <citation type="submission" date="2015-06" db="EMBL/GenBank/DDBJ databases">
        <authorList>
            <person name="Joergensen T."/>
        </authorList>
    </citation>
    <scope>NUCLEOTIDE SEQUENCE</scope>
    <source>
        <plasmid evidence="2">pRGRH0358</plasmid>
    </source>
</reference>
<keyword evidence="2" id="KW-0614">Plasmid</keyword>
<accession>A0A0H5Q067</accession>
<keyword evidence="1" id="KW-0175">Coiled coil</keyword>
<feature type="coiled-coil region" evidence="1">
    <location>
        <begin position="10"/>
        <end position="105"/>
    </location>
</feature>
<protein>
    <submittedName>
        <fullName evidence="2">Uncharacterized protein</fullName>
    </submittedName>
</protein>
<evidence type="ECO:0000256" key="1">
    <source>
        <dbReference type="SAM" id="Coils"/>
    </source>
</evidence>
<proteinExistence type="predicted"/>
<sequence length="163" mass="19065">MFGFGRSAELDRREQALNMREQELNQRENQIVNEEKNLQLKIYQFHDQQIKLQKQLEDAKNEKDLYHRERLVLLNTKSYIIEEAKSAASKLLNAAKKEAEVLKNQGYQEGKLEGLQSGKKSYWDMEKERDAALKKASNARHAAIRRHKKALRVPKPITLFSSK</sequence>